<keyword evidence="3" id="KW-0808">Transferase</keyword>
<dbReference type="CDD" id="cd02440">
    <property type="entry name" value="AdoMet_MTases"/>
    <property type="match status" value="1"/>
</dbReference>
<dbReference type="GO" id="GO:0008168">
    <property type="term" value="F:methyltransferase activity"/>
    <property type="evidence" value="ECO:0007669"/>
    <property type="project" value="UniProtKB-KW"/>
</dbReference>
<dbReference type="Pfam" id="PF10119">
    <property type="entry name" value="MethyTransf_Reg"/>
    <property type="match status" value="1"/>
</dbReference>
<dbReference type="OrthoDB" id="5298787at2"/>
<sequence length="527" mass="56350">MTGGDDGYVSDVAYSAKAFPDLAPVNLRLAALVAGVDGAPLRPGSVVWELGCGYGNSLIAAAVAHPACRFVGVDYNPAHIAGGHERIETLGLRNIELLDADLVDLADRPGSLPSCDVAVLHGLYSWVGEPIRAAVRRLLAWGVRPGGLVYVSYNSMPGAGAMAVAQRTVLELSRLSVGRSDLRIKEAADHLDRLKTAGAHHLNATDDIARQVERLKRGAGHELVHEYLNEGWAALFHSQVAADLEDARLTYVGSAVPHENFRASLLTPAQMKMIEDVPLSSVRETIVDLFVRRILRRDLFVRGPRPLGEAQRDRLLWDTWFCSRVHPDAVTLTLSWPAGSVTLPDAYGEAARVLWREGPRPLGALLAGPLAPVKPVPREAAALLVASGIAWPCRPDRAPETLAAMKRAVLELGAEVRAIGLHHNGMIPAPAVGTDVPVGGLEARVLEGLWSGVQAEASALAAHVWAPMEAAGESLVHKGERIQEPGRCRALLTEIMTGLQDTRFPLWRGLGMLPPSGPTMATQGDGA</sequence>
<accession>A0A7X2D252</accession>
<reference evidence="3 4" key="1">
    <citation type="submission" date="2019-10" db="EMBL/GenBank/DDBJ databases">
        <title>Draft whole-genome sequence of the purple nonsulfur photosynthetic bacterium Roseospira navarrensis DSM 15114.</title>
        <authorList>
            <person name="Kyndt J.A."/>
            <person name="Meyer T.E."/>
        </authorList>
    </citation>
    <scope>NUCLEOTIDE SEQUENCE [LARGE SCALE GENOMIC DNA]</scope>
    <source>
        <strain evidence="3 4">DSM 15114</strain>
    </source>
</reference>
<keyword evidence="4" id="KW-1185">Reference proteome</keyword>
<dbReference type="AlphaFoldDB" id="A0A7X2D252"/>
<name>A0A7X2D252_9PROT</name>
<organism evidence="3 4">
    <name type="scientific">Roseospira navarrensis</name>
    <dbReference type="NCBI Taxonomy" id="140058"/>
    <lineage>
        <taxon>Bacteria</taxon>
        <taxon>Pseudomonadati</taxon>
        <taxon>Pseudomonadota</taxon>
        <taxon>Alphaproteobacteria</taxon>
        <taxon>Rhodospirillales</taxon>
        <taxon>Rhodospirillaceae</taxon>
        <taxon>Roseospira</taxon>
    </lineage>
</organism>
<dbReference type="RefSeq" id="WP_153341924.1">
    <property type="nucleotide sequence ID" value="NZ_WIVE01000010.1"/>
</dbReference>
<dbReference type="GO" id="GO:0032259">
    <property type="term" value="P:methylation"/>
    <property type="evidence" value="ECO:0007669"/>
    <property type="project" value="UniProtKB-KW"/>
</dbReference>
<protein>
    <submittedName>
        <fullName evidence="3">Methyltransferase domain-containing protein</fullName>
    </submittedName>
</protein>
<evidence type="ECO:0000259" key="1">
    <source>
        <dbReference type="Pfam" id="PF08242"/>
    </source>
</evidence>
<dbReference type="SUPFAM" id="SSF53335">
    <property type="entry name" value="S-adenosyl-L-methionine-dependent methyltransferases"/>
    <property type="match status" value="1"/>
</dbReference>
<evidence type="ECO:0000313" key="3">
    <source>
        <dbReference type="EMBL" id="MQX35934.1"/>
    </source>
</evidence>
<dbReference type="Proteomes" id="UP000434582">
    <property type="component" value="Unassembled WGS sequence"/>
</dbReference>
<evidence type="ECO:0000313" key="4">
    <source>
        <dbReference type="Proteomes" id="UP000434582"/>
    </source>
</evidence>
<feature type="domain" description="Methyltransferase regulatory" evidence="2">
    <location>
        <begin position="221"/>
        <end position="302"/>
    </location>
</feature>
<proteinExistence type="predicted"/>
<dbReference type="InterPro" id="IPR013217">
    <property type="entry name" value="Methyltransf_12"/>
</dbReference>
<dbReference type="EMBL" id="WIVE01000010">
    <property type="protein sequence ID" value="MQX35934.1"/>
    <property type="molecule type" value="Genomic_DNA"/>
</dbReference>
<dbReference type="Gene3D" id="3.40.50.150">
    <property type="entry name" value="Vaccinia Virus protein VP39"/>
    <property type="match status" value="1"/>
</dbReference>
<evidence type="ECO:0000259" key="2">
    <source>
        <dbReference type="Pfam" id="PF10119"/>
    </source>
</evidence>
<dbReference type="InterPro" id="IPR029063">
    <property type="entry name" value="SAM-dependent_MTases_sf"/>
</dbReference>
<keyword evidence="3" id="KW-0489">Methyltransferase</keyword>
<dbReference type="InterPro" id="IPR018773">
    <property type="entry name" value="MeTrfase_reg_dom_prd"/>
</dbReference>
<dbReference type="Pfam" id="PF08242">
    <property type="entry name" value="Methyltransf_12"/>
    <property type="match status" value="1"/>
</dbReference>
<comment type="caution">
    <text evidence="3">The sequence shown here is derived from an EMBL/GenBank/DDBJ whole genome shotgun (WGS) entry which is preliminary data.</text>
</comment>
<gene>
    <name evidence="3" type="ORF">GHC57_05315</name>
</gene>
<feature type="domain" description="Methyltransferase type 12" evidence="1">
    <location>
        <begin position="49"/>
        <end position="148"/>
    </location>
</feature>